<dbReference type="EC" id="3.-.-.-" evidence="6"/>
<feature type="binding site" evidence="3">
    <location>
        <position position="154"/>
    </location>
    <ligand>
        <name>Mn(2+)</name>
        <dbReference type="ChEBI" id="CHEBI:29035"/>
        <label>2</label>
    </ligand>
</feature>
<dbReference type="SUPFAM" id="SSF55031">
    <property type="entry name" value="Bacterial exopeptidase dimerisation domain"/>
    <property type="match status" value="1"/>
</dbReference>
<dbReference type="Gene3D" id="3.40.630.10">
    <property type="entry name" value="Zn peptidases"/>
    <property type="match status" value="1"/>
</dbReference>
<dbReference type="AlphaFoldDB" id="A0A8S0X6S2"/>
<dbReference type="Pfam" id="PF07687">
    <property type="entry name" value="M20_dimer"/>
    <property type="match status" value="1"/>
</dbReference>
<dbReference type="PANTHER" id="PTHR11014">
    <property type="entry name" value="PEPTIDASE M20 FAMILY MEMBER"/>
    <property type="match status" value="1"/>
</dbReference>
<dbReference type="Pfam" id="PF01546">
    <property type="entry name" value="Peptidase_M20"/>
    <property type="match status" value="1"/>
</dbReference>
<dbReference type="KEGG" id="aacx:DEACI_3469"/>
<dbReference type="FunFam" id="3.30.70.360:FF:000014">
    <property type="entry name" value="N-acyl-L-amino acid amidohydrolase"/>
    <property type="match status" value="1"/>
</dbReference>
<feature type="region of interest" description="Disordered" evidence="4">
    <location>
        <begin position="1"/>
        <end position="47"/>
    </location>
</feature>
<dbReference type="EMBL" id="LR746496">
    <property type="protein sequence ID" value="CAA7602790.1"/>
    <property type="molecule type" value="Genomic_DNA"/>
</dbReference>
<dbReference type="SUPFAM" id="SSF53187">
    <property type="entry name" value="Zn-dependent exopeptidases"/>
    <property type="match status" value="1"/>
</dbReference>
<dbReference type="InterPro" id="IPR017439">
    <property type="entry name" value="Amidohydrolase"/>
</dbReference>
<comment type="similarity">
    <text evidence="1">Belongs to the peptidase M20 family.</text>
</comment>
<feature type="binding site" evidence="3">
    <location>
        <position position="156"/>
    </location>
    <ligand>
        <name>Mn(2+)</name>
        <dbReference type="ChEBI" id="CHEBI:29035"/>
        <label>2</label>
    </ligand>
</feature>
<protein>
    <submittedName>
        <fullName evidence="7">N-acyl-L-amino acid amidohydrolase</fullName>
    </submittedName>
    <submittedName>
        <fullName evidence="6">Peptidase M20</fullName>
        <ecNumber evidence="6">3.-.-.-</ecNumber>
    </submittedName>
</protein>
<dbReference type="InterPro" id="IPR036264">
    <property type="entry name" value="Bact_exopeptidase_dim_dom"/>
</dbReference>
<feature type="domain" description="Peptidase M20 dimerisation" evidence="5">
    <location>
        <begin position="239"/>
        <end position="331"/>
    </location>
</feature>
<dbReference type="InterPro" id="IPR002933">
    <property type="entry name" value="Peptidase_M20"/>
</dbReference>
<keyword evidence="2 6" id="KW-0378">Hydrolase</keyword>
<dbReference type="PIRSF" id="PIRSF005962">
    <property type="entry name" value="Pept_M20D_amidohydro"/>
    <property type="match status" value="1"/>
</dbReference>
<dbReference type="Proteomes" id="UP000836597">
    <property type="component" value="Chromosome"/>
</dbReference>
<evidence type="ECO:0000313" key="6">
    <source>
        <dbReference type="EMBL" id="CAA7602790.1"/>
    </source>
</evidence>
<name>A0A8S0X6S2_9FIRM</name>
<evidence type="ECO:0000313" key="7">
    <source>
        <dbReference type="EMBL" id="CEJ06353.1"/>
    </source>
</evidence>
<dbReference type="InterPro" id="IPR011650">
    <property type="entry name" value="Peptidase_M20_dimer"/>
</dbReference>
<dbReference type="NCBIfam" id="TIGR01891">
    <property type="entry name" value="amidohydrolases"/>
    <property type="match status" value="1"/>
</dbReference>
<dbReference type="GO" id="GO:0016787">
    <property type="term" value="F:hydrolase activity"/>
    <property type="evidence" value="ECO:0007669"/>
    <property type="project" value="UniProtKB-KW"/>
</dbReference>
<evidence type="ECO:0000256" key="1">
    <source>
        <dbReference type="ARBA" id="ARBA00006153"/>
    </source>
</evidence>
<dbReference type="EMBL" id="CDGJ01000027">
    <property type="protein sequence ID" value="CEJ06353.1"/>
    <property type="molecule type" value="Genomic_DNA"/>
</dbReference>
<evidence type="ECO:0000256" key="2">
    <source>
        <dbReference type="ARBA" id="ARBA00022801"/>
    </source>
</evidence>
<proteinExistence type="inferred from homology"/>
<dbReference type="Gene3D" id="3.30.70.360">
    <property type="match status" value="1"/>
</dbReference>
<reference evidence="7" key="1">
    <citation type="submission" date="2014-11" db="EMBL/GenBank/DDBJ databases">
        <authorList>
            <person name="Hornung B.V."/>
        </authorList>
    </citation>
    <scope>NUCLEOTIDE SEQUENCE</scope>
    <source>
        <strain evidence="7">INE</strain>
    </source>
</reference>
<evidence type="ECO:0000259" key="5">
    <source>
        <dbReference type="Pfam" id="PF07687"/>
    </source>
</evidence>
<evidence type="ECO:0000313" key="8">
    <source>
        <dbReference type="Proteomes" id="UP001071230"/>
    </source>
</evidence>
<keyword evidence="8" id="KW-1185">Reference proteome</keyword>
<evidence type="ECO:0000256" key="4">
    <source>
        <dbReference type="SAM" id="MobiDB-lite"/>
    </source>
</evidence>
<dbReference type="Proteomes" id="UP001071230">
    <property type="component" value="Unassembled WGS sequence"/>
</dbReference>
<feature type="binding site" evidence="3">
    <location>
        <position position="415"/>
    </location>
    <ligand>
        <name>Mn(2+)</name>
        <dbReference type="ChEBI" id="CHEBI:29035"/>
        <label>2</label>
    </ligand>
</feature>
<gene>
    <name evidence="7" type="ORF">DEACI_0801</name>
    <name evidence="6" type="ORF">DEACI_3469</name>
</gene>
<sequence>MKKEFKEKQGAFTEKEEGFTEKKKAFTGKEEEFTEKEEGFTEKKKEFTEEMEEELLKTLADSAMDEVIAWRRHLHQNPELSYHEEKTAQFLYDTLSSFGHLELSRPAKTSVMARLKGKRPGKTVAIRADIDALPIQEENDFPYVSGNPGVMHACGHDTHTAMLLGTAKILSGLQDEIAGEVRFIFQHAEELFPPGGAEELVEAGVMDGVDAIIGGHIWAPLEAGKVGLAYGPMMASPDTFTIVIHGQGGHGAMPQQTVDAIVIGAEVVVNLQHVTARNIDPLDSVVVTVGQFSGGVKENVIAGSAKIEGTIRTLDPKVREEVPRLMERVVKGITEAHGATYEFNIIKGYRPVINDERVVRVLEKSVRAVMGEAALEYVRPNMGGEDFSAYLQKAPGAFFFLGGGSRAKGYVYPHHHARFIIDESALANGIKIFLHATFALLNSPL</sequence>
<comment type="cofactor">
    <cofactor evidence="3">
        <name>Mn(2+)</name>
        <dbReference type="ChEBI" id="CHEBI:29035"/>
    </cofactor>
    <text evidence="3">The Mn(2+) ion enhances activity.</text>
</comment>
<feature type="binding site" evidence="3">
    <location>
        <position position="216"/>
    </location>
    <ligand>
        <name>Mn(2+)</name>
        <dbReference type="ChEBI" id="CHEBI:29035"/>
        <label>2</label>
    </ligand>
</feature>
<dbReference type="PANTHER" id="PTHR11014:SF63">
    <property type="entry name" value="METALLOPEPTIDASE, PUTATIVE (AFU_ORTHOLOGUE AFUA_6G09600)-RELATED"/>
    <property type="match status" value="1"/>
</dbReference>
<keyword evidence="3" id="KW-0464">Manganese</keyword>
<dbReference type="GO" id="GO:0046872">
    <property type="term" value="F:metal ion binding"/>
    <property type="evidence" value="ECO:0007669"/>
    <property type="project" value="UniProtKB-KW"/>
</dbReference>
<reference evidence="6" key="2">
    <citation type="submission" date="2020-01" db="EMBL/GenBank/DDBJ databases">
        <authorList>
            <person name="Hornung B."/>
        </authorList>
    </citation>
    <scope>NUCLEOTIDE SEQUENCE</scope>
    <source>
        <strain evidence="6">PacBioINE</strain>
    </source>
</reference>
<feature type="binding site" evidence="3">
    <location>
        <position position="190"/>
    </location>
    <ligand>
        <name>Mn(2+)</name>
        <dbReference type="ChEBI" id="CHEBI:29035"/>
        <label>2</label>
    </ligand>
</feature>
<dbReference type="RefSeq" id="WP_240986110.1">
    <property type="nucleotide sequence ID" value="NZ_CDGJ01000027.1"/>
</dbReference>
<accession>A0A8S0X6S2</accession>
<organism evidence="6">
    <name type="scientific">Acididesulfobacillus acetoxydans</name>
    <dbReference type="NCBI Taxonomy" id="1561005"/>
    <lineage>
        <taxon>Bacteria</taxon>
        <taxon>Bacillati</taxon>
        <taxon>Bacillota</taxon>
        <taxon>Clostridia</taxon>
        <taxon>Eubacteriales</taxon>
        <taxon>Peptococcaceae</taxon>
        <taxon>Acididesulfobacillus</taxon>
    </lineage>
</organism>
<evidence type="ECO:0000256" key="3">
    <source>
        <dbReference type="PIRSR" id="PIRSR005962-1"/>
    </source>
</evidence>
<keyword evidence="3" id="KW-0479">Metal-binding</keyword>